<dbReference type="SUPFAM" id="SSF51126">
    <property type="entry name" value="Pectin lyase-like"/>
    <property type="match status" value="1"/>
</dbReference>
<organism evidence="1 2">
    <name type="scientific">Flavimaribacter sediminis</name>
    <dbReference type="NCBI Taxonomy" id="2865987"/>
    <lineage>
        <taxon>Bacteria</taxon>
        <taxon>Pseudomonadati</taxon>
        <taxon>Pseudomonadota</taxon>
        <taxon>Alphaproteobacteria</taxon>
        <taxon>Hyphomicrobiales</taxon>
        <taxon>Rhizobiaceae</taxon>
        <taxon>Flavimaribacter</taxon>
    </lineage>
</organism>
<dbReference type="InterPro" id="IPR012334">
    <property type="entry name" value="Pectin_lyas_fold"/>
</dbReference>
<protein>
    <submittedName>
        <fullName evidence="1">Glycoside hydrolase family 55 protein</fullName>
    </submittedName>
</protein>
<gene>
    <name evidence="1" type="ORF">K1W69_24510</name>
</gene>
<name>A0AAE2ZSW9_9HYPH</name>
<dbReference type="EMBL" id="JAICBX010000006">
    <property type="protein sequence ID" value="MBW8640377.1"/>
    <property type="molecule type" value="Genomic_DNA"/>
</dbReference>
<dbReference type="RefSeq" id="WP_220231108.1">
    <property type="nucleotide sequence ID" value="NZ_JAICBX010000006.1"/>
</dbReference>
<keyword evidence="2" id="KW-1185">Reference proteome</keyword>
<comment type="caution">
    <text evidence="1">The sequence shown here is derived from an EMBL/GenBank/DDBJ whole genome shotgun (WGS) entry which is preliminary data.</text>
</comment>
<evidence type="ECO:0000313" key="1">
    <source>
        <dbReference type="EMBL" id="MBW8640377.1"/>
    </source>
</evidence>
<evidence type="ECO:0000313" key="2">
    <source>
        <dbReference type="Proteomes" id="UP001196509"/>
    </source>
</evidence>
<dbReference type="Proteomes" id="UP001196509">
    <property type="component" value="Unassembled WGS sequence"/>
</dbReference>
<reference evidence="1" key="1">
    <citation type="submission" date="2021-08" db="EMBL/GenBank/DDBJ databases">
        <title>Hoeflea bacterium WL0058 sp. nov., isolated from the sediment.</title>
        <authorList>
            <person name="Wang L."/>
            <person name="Zhang D."/>
        </authorList>
    </citation>
    <scope>NUCLEOTIDE SEQUENCE</scope>
    <source>
        <strain evidence="1">WL0058</strain>
    </source>
</reference>
<dbReference type="Gene3D" id="2.160.20.10">
    <property type="entry name" value="Single-stranded right-handed beta-helix, Pectin lyase-like"/>
    <property type="match status" value="1"/>
</dbReference>
<dbReference type="GO" id="GO:0016787">
    <property type="term" value="F:hydrolase activity"/>
    <property type="evidence" value="ECO:0007669"/>
    <property type="project" value="UniProtKB-KW"/>
</dbReference>
<sequence>MAVLPFDTVLRDFEIDGVPSSGGHAISKEDFRDSLNALQAFFASRELAEEATISASTVTLLVAHNGRVLSYLEDEDADIPALTTGDGRLWAPAGEMITFDHFGAVADNATDCSAAMQSAIDYAASFANGGTVYGLTGQYALASGLTWMPKVSFSFEDGFHLRATATMVAMFEGLTGDDLPKRVFFKGGKIDANYLAERIIYFHDYKHVHISDFEFVDCDGNYIHLGSSSGTSQCGEAIIHDGLILREPGNPFDGDTTQPKGIHFDFPAPNSDCLISDMIIKGCWRGIAGEIYSGMFARVHCWSYPSTDGEMESAFRISGNQNVFVECYADDCALFGFYFDGEMNVLTNSTVNLPNNGLTTTTAVYLESGSSLTAKSNIFHCYTSDNQIVNGFAGDTSRLVTEDNIESDVENVFGNQGLGKVEVHVSFTTNTGADPTISSSTNVESITRHADWDFAINFDRDMVDTNYQILVDTMPVSYPGVVIPVIRGKNDWNVRVQFVDETGAYVEPASVTVTILGTVTTSS</sequence>
<proteinExistence type="predicted"/>
<keyword evidence="1" id="KW-0378">Hydrolase</keyword>
<dbReference type="AlphaFoldDB" id="A0AAE2ZSW9"/>
<accession>A0AAE2ZSW9</accession>
<dbReference type="InterPro" id="IPR011050">
    <property type="entry name" value="Pectin_lyase_fold/virulence"/>
</dbReference>